<dbReference type="PROSITE" id="PS51186">
    <property type="entry name" value="GNAT"/>
    <property type="match status" value="1"/>
</dbReference>
<keyword evidence="1 4" id="KW-0808">Transferase</keyword>
<feature type="domain" description="N-acetyltransferase" evidence="3">
    <location>
        <begin position="9"/>
        <end position="174"/>
    </location>
</feature>
<sequence length="174" mass="19826">MWEKGRGATMIRTAEVFDAADYQNLIERLEAESDYLLFGKGERKSTVEQVEGLIQKVKKEENSSIFLSELNGKVNGHVTVFGGGAPRVLHTASVITGVLKDFHGQGVARELFFHLFEWAEEKGVTRLELTVMVHNERAVHFYERMGFEKEGVKRQSLIINRRPVDEYLMAKILV</sequence>
<dbReference type="InterPro" id="IPR050680">
    <property type="entry name" value="YpeA/RimI_acetyltransf"/>
</dbReference>
<protein>
    <submittedName>
        <fullName evidence="4">GNAT family N-acetyltransferase</fullName>
    </submittedName>
</protein>
<dbReference type="AlphaFoldDB" id="A0A845EAD0"/>
<dbReference type="EMBL" id="WMEZ01000008">
    <property type="protein sequence ID" value="MYL51096.1"/>
    <property type="molecule type" value="Genomic_DNA"/>
</dbReference>
<evidence type="ECO:0000256" key="2">
    <source>
        <dbReference type="ARBA" id="ARBA00023315"/>
    </source>
</evidence>
<comment type="caution">
    <text evidence="4">The sequence shown here is derived from an EMBL/GenBank/DDBJ whole genome shotgun (WGS) entry which is preliminary data.</text>
</comment>
<keyword evidence="2" id="KW-0012">Acyltransferase</keyword>
<dbReference type="PANTHER" id="PTHR43420">
    <property type="entry name" value="ACETYLTRANSFERASE"/>
    <property type="match status" value="1"/>
</dbReference>
<reference evidence="4 5" key="1">
    <citation type="submission" date="2019-11" db="EMBL/GenBank/DDBJ databases">
        <title>Genome sequences of 17 halophilic strains isolated from different environments.</title>
        <authorList>
            <person name="Furrow R.E."/>
        </authorList>
    </citation>
    <scope>NUCLEOTIDE SEQUENCE [LARGE SCALE GENOMIC DNA]</scope>
    <source>
        <strain evidence="4 5">22505_10_Sand</strain>
    </source>
</reference>
<proteinExistence type="predicted"/>
<dbReference type="InterPro" id="IPR000182">
    <property type="entry name" value="GNAT_dom"/>
</dbReference>
<organism evidence="4 5">
    <name type="scientific">Halobacillus litoralis</name>
    <dbReference type="NCBI Taxonomy" id="45668"/>
    <lineage>
        <taxon>Bacteria</taxon>
        <taxon>Bacillati</taxon>
        <taxon>Bacillota</taxon>
        <taxon>Bacilli</taxon>
        <taxon>Bacillales</taxon>
        <taxon>Bacillaceae</taxon>
        <taxon>Halobacillus</taxon>
    </lineage>
</organism>
<dbReference type="GO" id="GO:0016747">
    <property type="term" value="F:acyltransferase activity, transferring groups other than amino-acyl groups"/>
    <property type="evidence" value="ECO:0007669"/>
    <property type="project" value="InterPro"/>
</dbReference>
<name>A0A845EAD0_9BACI</name>
<dbReference type="SUPFAM" id="SSF55729">
    <property type="entry name" value="Acyl-CoA N-acyltransferases (Nat)"/>
    <property type="match status" value="1"/>
</dbReference>
<evidence type="ECO:0000259" key="3">
    <source>
        <dbReference type="PROSITE" id="PS51186"/>
    </source>
</evidence>
<dbReference type="Proteomes" id="UP000447393">
    <property type="component" value="Unassembled WGS sequence"/>
</dbReference>
<dbReference type="CDD" id="cd04301">
    <property type="entry name" value="NAT_SF"/>
    <property type="match status" value="1"/>
</dbReference>
<dbReference type="InterPro" id="IPR016181">
    <property type="entry name" value="Acyl_CoA_acyltransferase"/>
</dbReference>
<gene>
    <name evidence="4" type="ORF">GLV98_16495</name>
</gene>
<evidence type="ECO:0000313" key="4">
    <source>
        <dbReference type="EMBL" id="MYL51096.1"/>
    </source>
</evidence>
<evidence type="ECO:0000256" key="1">
    <source>
        <dbReference type="ARBA" id="ARBA00022679"/>
    </source>
</evidence>
<accession>A0A845EAD0</accession>
<dbReference type="PANTHER" id="PTHR43420:SF44">
    <property type="entry name" value="ACETYLTRANSFERASE YPEA"/>
    <property type="match status" value="1"/>
</dbReference>
<dbReference type="Pfam" id="PF00583">
    <property type="entry name" value="Acetyltransf_1"/>
    <property type="match status" value="1"/>
</dbReference>
<evidence type="ECO:0000313" key="5">
    <source>
        <dbReference type="Proteomes" id="UP000447393"/>
    </source>
</evidence>
<dbReference type="Gene3D" id="3.40.630.30">
    <property type="match status" value="1"/>
</dbReference>